<evidence type="ECO:0000259" key="2">
    <source>
        <dbReference type="Pfam" id="PF13796"/>
    </source>
</evidence>
<protein>
    <recommendedName>
        <fullName evidence="2">Putative sensor domain-containing protein</fullName>
    </recommendedName>
</protein>
<name>A0A9W6SSY0_9ACTN</name>
<keyword evidence="1" id="KW-1133">Transmembrane helix</keyword>
<dbReference type="RefSeq" id="WP_285666698.1">
    <property type="nucleotide sequence ID" value="NZ_BSTX01000005.1"/>
</dbReference>
<dbReference type="AlphaFoldDB" id="A0A9W6SSY0"/>
<feature type="transmembrane region" description="Helical" evidence="1">
    <location>
        <begin position="40"/>
        <end position="62"/>
    </location>
</feature>
<reference evidence="3" key="1">
    <citation type="submission" date="2023-03" db="EMBL/GenBank/DDBJ databases">
        <title>Actinorhabdospora filicis NBRC 111898.</title>
        <authorList>
            <person name="Ichikawa N."/>
            <person name="Sato H."/>
            <person name="Tonouchi N."/>
        </authorList>
    </citation>
    <scope>NUCLEOTIDE SEQUENCE</scope>
    <source>
        <strain evidence="3">NBRC 111898</strain>
    </source>
</reference>
<evidence type="ECO:0000313" key="3">
    <source>
        <dbReference type="EMBL" id="GLZ81257.1"/>
    </source>
</evidence>
<dbReference type="Pfam" id="PF13796">
    <property type="entry name" value="Sensor"/>
    <property type="match status" value="1"/>
</dbReference>
<feature type="domain" description="Putative sensor" evidence="2">
    <location>
        <begin position="29"/>
        <end position="200"/>
    </location>
</feature>
<evidence type="ECO:0000313" key="4">
    <source>
        <dbReference type="Proteomes" id="UP001165079"/>
    </source>
</evidence>
<feature type="transmembrane region" description="Helical" evidence="1">
    <location>
        <begin position="113"/>
        <end position="146"/>
    </location>
</feature>
<sequence length="219" mass="24440">MTSRRFSTGGRMEMTASAVFLLPLVFIGLAVTIITVTGVSLISIGVGVPMVFAMVLFTRHFADLHRYWLASRFGVAIDRPYRDLPDEPGFIGFWKRFQGLVTDPQTWRDQAWLWVNMVLGLAFLVTVIALFAAGLGSISMGLWWHLMPEGAEYTSLFYTVSDTPTAFLYGIPAGLAYLTAWWLATPPLMRAYTHLAVVFLGERQPTLAERIDRLTRAAG</sequence>
<gene>
    <name evidence="3" type="ORF">Afil01_60640</name>
</gene>
<comment type="caution">
    <text evidence="3">The sequence shown here is derived from an EMBL/GenBank/DDBJ whole genome shotgun (WGS) entry which is preliminary data.</text>
</comment>
<dbReference type="Proteomes" id="UP001165079">
    <property type="component" value="Unassembled WGS sequence"/>
</dbReference>
<organism evidence="3 4">
    <name type="scientific">Actinorhabdospora filicis</name>
    <dbReference type="NCBI Taxonomy" id="1785913"/>
    <lineage>
        <taxon>Bacteria</taxon>
        <taxon>Bacillati</taxon>
        <taxon>Actinomycetota</taxon>
        <taxon>Actinomycetes</taxon>
        <taxon>Micromonosporales</taxon>
        <taxon>Micromonosporaceae</taxon>
        <taxon>Actinorhabdospora</taxon>
    </lineage>
</organism>
<keyword evidence="4" id="KW-1185">Reference proteome</keyword>
<evidence type="ECO:0000256" key="1">
    <source>
        <dbReference type="SAM" id="Phobius"/>
    </source>
</evidence>
<proteinExistence type="predicted"/>
<accession>A0A9W6SSY0</accession>
<keyword evidence="1" id="KW-0812">Transmembrane</keyword>
<keyword evidence="1" id="KW-0472">Membrane</keyword>
<dbReference type="InterPro" id="IPR025828">
    <property type="entry name" value="Put_sensor_dom"/>
</dbReference>
<feature type="transmembrane region" description="Helical" evidence="1">
    <location>
        <begin position="166"/>
        <end position="184"/>
    </location>
</feature>
<dbReference type="EMBL" id="BSTX01000005">
    <property type="protein sequence ID" value="GLZ81257.1"/>
    <property type="molecule type" value="Genomic_DNA"/>
</dbReference>